<evidence type="ECO:0000313" key="11">
    <source>
        <dbReference type="Proteomes" id="UP001501671"/>
    </source>
</evidence>
<gene>
    <name evidence="10" type="ORF">GCM10023144_19660</name>
</gene>
<evidence type="ECO:0000259" key="9">
    <source>
        <dbReference type="Pfam" id="PF13515"/>
    </source>
</evidence>
<feature type="transmembrane region" description="Helical" evidence="7">
    <location>
        <begin position="525"/>
        <end position="545"/>
    </location>
</feature>
<protein>
    <submittedName>
        <fullName evidence="10">FUSC family protein</fullName>
    </submittedName>
</protein>
<evidence type="ECO:0000256" key="5">
    <source>
        <dbReference type="ARBA" id="ARBA00023136"/>
    </source>
</evidence>
<evidence type="ECO:0000259" key="8">
    <source>
        <dbReference type="Pfam" id="PF12805"/>
    </source>
</evidence>
<sequence>MDYSKDIKKFIYSHYFYGGVRQALGVIVPAIILLGVFHQAVLGLAATFGAMCVSIVDQPGPQRHRRNEMFGCAVLGAATALITALASIHPLWLWLAVVALTFGLSLLTVFGRKGGLIGFAGLLMMTMTMHNAFTPQQALVHTAATIVGSLWYIAFSVVATRLLWYRQEQQAIAVCMFACAEYLQAKAGLYDVSLPLDDATRALIVRQAAVTEQQDAARDVVLRELPRSADNDRRRTKMFNLFIDMVDLHERLVAVHTDHALLRRVFGDADLLVFFRDLLNKLASDVEMVGLAVLQNEPAPAQVNVKAELRAIEYEIELLKKSGFADSEPDAYTALITTFRRARNGLKIVERLHRHTDPDAAEEPSALRIDTSLQRFLSRQDFNPARLTSNLTLSSPNFRHALRVTLAVAIGMTVSSEWLVPHHAVHSYWIVLTIAVIMKPGFSISKQRNLHRIYGTLIGCGLVLAVLSFVHHASVLLAIMLLAAVMGNSMVQLYYLGSAAFNTVFVLLAFHFLSPGSLTVVGERLLDTLVGSVIATLCSYVLPYWEYRLIKPQVRGAVAASRAYLQAARQMLSTAVDPEAARRHDDVEYRLARKNVHIAFGNFANTFYRMMLEPKSKQRSVAELNDLVIQTHELAAQISATAPLLASLPSLPPALSKVLDAIGQTLAAAEKGAGDTRDDTEYLRELGKELDGTVNAAASTLDPDAAQALRQLAYQLKQMAKTSRTILRSAALIHLPA</sequence>
<dbReference type="EMBL" id="BAABFO010000008">
    <property type="protein sequence ID" value="GAA4331262.1"/>
    <property type="molecule type" value="Genomic_DNA"/>
</dbReference>
<dbReference type="InterPro" id="IPR032692">
    <property type="entry name" value="YccS_N"/>
</dbReference>
<dbReference type="InterPro" id="IPR049453">
    <property type="entry name" value="Memb_transporter_dom"/>
</dbReference>
<proteinExistence type="inferred from homology"/>
<feature type="transmembrane region" description="Helical" evidence="7">
    <location>
        <begin position="69"/>
        <end position="86"/>
    </location>
</feature>
<reference evidence="11" key="1">
    <citation type="journal article" date="2019" name="Int. J. Syst. Evol. Microbiol.">
        <title>The Global Catalogue of Microorganisms (GCM) 10K type strain sequencing project: providing services to taxonomists for standard genome sequencing and annotation.</title>
        <authorList>
            <consortium name="The Broad Institute Genomics Platform"/>
            <consortium name="The Broad Institute Genome Sequencing Center for Infectious Disease"/>
            <person name="Wu L."/>
            <person name="Ma J."/>
        </authorList>
    </citation>
    <scope>NUCLEOTIDE SEQUENCE [LARGE SCALE GENOMIC DNA]</scope>
    <source>
        <strain evidence="11">JCM 17666</strain>
    </source>
</reference>
<evidence type="ECO:0000256" key="7">
    <source>
        <dbReference type="SAM" id="Phobius"/>
    </source>
</evidence>
<dbReference type="PANTHER" id="PTHR30509:SF9">
    <property type="entry name" value="MULTIDRUG RESISTANCE PROTEIN MDTO"/>
    <property type="match status" value="1"/>
</dbReference>
<evidence type="ECO:0000256" key="3">
    <source>
        <dbReference type="ARBA" id="ARBA00022692"/>
    </source>
</evidence>
<evidence type="ECO:0000256" key="1">
    <source>
        <dbReference type="ARBA" id="ARBA00004651"/>
    </source>
</evidence>
<evidence type="ECO:0000256" key="2">
    <source>
        <dbReference type="ARBA" id="ARBA00022475"/>
    </source>
</evidence>
<comment type="similarity">
    <text evidence="6">Belongs to the YccS/YhfK family.</text>
</comment>
<keyword evidence="2" id="KW-1003">Cell membrane</keyword>
<dbReference type="PANTHER" id="PTHR30509">
    <property type="entry name" value="P-HYDROXYBENZOIC ACID EFFLUX PUMP SUBUNIT-RELATED"/>
    <property type="match status" value="1"/>
</dbReference>
<keyword evidence="11" id="KW-1185">Reference proteome</keyword>
<keyword evidence="3 7" id="KW-0812">Transmembrane</keyword>
<organism evidence="10 11">
    <name type="scientific">Pigmentiphaga soli</name>
    <dbReference type="NCBI Taxonomy" id="1007095"/>
    <lineage>
        <taxon>Bacteria</taxon>
        <taxon>Pseudomonadati</taxon>
        <taxon>Pseudomonadota</taxon>
        <taxon>Betaproteobacteria</taxon>
        <taxon>Burkholderiales</taxon>
        <taxon>Alcaligenaceae</taxon>
        <taxon>Pigmentiphaga</taxon>
    </lineage>
</organism>
<feature type="transmembrane region" description="Helical" evidence="7">
    <location>
        <begin position="12"/>
        <end position="34"/>
    </location>
</feature>
<keyword evidence="5 7" id="KW-0472">Membrane</keyword>
<comment type="caution">
    <text evidence="10">The sequence shown here is derived from an EMBL/GenBank/DDBJ whole genome shotgun (WGS) entry which is preliminary data.</text>
</comment>
<feature type="domain" description="Integral membrane protein YccS N-terminal" evidence="8">
    <location>
        <begin position="76"/>
        <end position="344"/>
    </location>
</feature>
<name>A0ABP8GXJ7_9BURK</name>
<dbReference type="Pfam" id="PF12805">
    <property type="entry name" value="FUSC-like"/>
    <property type="match status" value="1"/>
</dbReference>
<evidence type="ECO:0000256" key="6">
    <source>
        <dbReference type="ARBA" id="ARBA00043993"/>
    </source>
</evidence>
<evidence type="ECO:0000256" key="4">
    <source>
        <dbReference type="ARBA" id="ARBA00022989"/>
    </source>
</evidence>
<feature type="transmembrane region" description="Helical" evidence="7">
    <location>
        <begin position="40"/>
        <end position="57"/>
    </location>
</feature>
<comment type="subcellular location">
    <subcellularLocation>
        <location evidence="1">Cell membrane</location>
        <topology evidence="1">Multi-pass membrane protein</topology>
    </subcellularLocation>
</comment>
<dbReference type="Pfam" id="PF13515">
    <property type="entry name" value="FUSC_2"/>
    <property type="match status" value="1"/>
</dbReference>
<dbReference type="RefSeq" id="WP_345248833.1">
    <property type="nucleotide sequence ID" value="NZ_BAABFO010000008.1"/>
</dbReference>
<keyword evidence="4 7" id="KW-1133">Transmembrane helix</keyword>
<feature type="transmembrane region" description="Helical" evidence="7">
    <location>
        <begin position="139"/>
        <end position="164"/>
    </location>
</feature>
<accession>A0ABP8GXJ7</accession>
<evidence type="ECO:0000313" key="10">
    <source>
        <dbReference type="EMBL" id="GAA4331262.1"/>
    </source>
</evidence>
<feature type="transmembrane region" description="Helical" evidence="7">
    <location>
        <begin position="493"/>
        <end position="513"/>
    </location>
</feature>
<feature type="domain" description="Integral membrane bound transporter" evidence="9">
    <location>
        <begin position="422"/>
        <end position="537"/>
    </location>
</feature>
<feature type="transmembrane region" description="Helical" evidence="7">
    <location>
        <begin position="92"/>
        <end position="109"/>
    </location>
</feature>
<dbReference type="Proteomes" id="UP001501671">
    <property type="component" value="Unassembled WGS sequence"/>
</dbReference>
<feature type="transmembrane region" description="Helical" evidence="7">
    <location>
        <begin position="116"/>
        <end position="133"/>
    </location>
</feature>
<feature type="transmembrane region" description="Helical" evidence="7">
    <location>
        <begin position="454"/>
        <end position="487"/>
    </location>
</feature>